<protein>
    <submittedName>
        <fullName evidence="3">DUF3365 domain-containing protein</fullName>
    </submittedName>
</protein>
<feature type="signal peptide" evidence="1">
    <location>
        <begin position="1"/>
        <end position="29"/>
    </location>
</feature>
<dbReference type="Proteomes" id="UP001382455">
    <property type="component" value="Unassembled WGS sequence"/>
</dbReference>
<sequence length="201" mass="21787">MTDTKRSTIQTAINACAIPLIVFAGPVHANDEIAQKAQLDMQAKKLTNAFATELKTTLMAAVAKGGLSAGVEVCQERAPEIAKKYSSHGWQISRTSLKTRNSKNTTNIDEVAILQDFAKRLASGEPAKTVFYSNLNPQSGEYQFMKAIPTGPMCLACHGENISDDLQGKIKTHYPKDTATGFKLGELRGAFNVYFNASNAQ</sequence>
<dbReference type="EMBL" id="JBAWKS010000002">
    <property type="protein sequence ID" value="MEI4551668.1"/>
    <property type="molecule type" value="Genomic_DNA"/>
</dbReference>
<evidence type="ECO:0000256" key="1">
    <source>
        <dbReference type="SAM" id="SignalP"/>
    </source>
</evidence>
<feature type="chain" id="PRO_5045923022" evidence="1">
    <location>
        <begin position="30"/>
        <end position="201"/>
    </location>
</feature>
<organism evidence="3 4">
    <name type="scientific">Pseudoalteromonas spongiae</name>
    <dbReference type="NCBI Taxonomy" id="298657"/>
    <lineage>
        <taxon>Bacteria</taxon>
        <taxon>Pseudomonadati</taxon>
        <taxon>Pseudomonadota</taxon>
        <taxon>Gammaproteobacteria</taxon>
        <taxon>Alteromonadales</taxon>
        <taxon>Pseudoalteromonadaceae</taxon>
        <taxon>Pseudoalteromonas</taxon>
    </lineage>
</organism>
<keyword evidence="4" id="KW-1185">Reference proteome</keyword>
<reference evidence="3 4" key="1">
    <citation type="submission" date="2023-12" db="EMBL/GenBank/DDBJ databases">
        <title>Friends and Foes: Symbiotic and Algicidal bacterial influence on Karenia brevis blooms.</title>
        <authorList>
            <person name="Fei C."/>
            <person name="Mohamed A.R."/>
            <person name="Booker A."/>
            <person name="Arshad M."/>
            <person name="Klass S."/>
            <person name="Ahn S."/>
            <person name="Gilbert P.M."/>
            <person name="Heil C.A."/>
            <person name="Martinez J.M."/>
            <person name="Amin S.A."/>
        </authorList>
    </citation>
    <scope>NUCLEOTIDE SEQUENCE [LARGE SCALE GENOMIC DNA]</scope>
    <source>
        <strain evidence="3 4">CE15</strain>
    </source>
</reference>
<comment type="caution">
    <text evidence="3">The sequence shown here is derived from an EMBL/GenBank/DDBJ whole genome shotgun (WGS) entry which is preliminary data.</text>
</comment>
<evidence type="ECO:0000313" key="4">
    <source>
        <dbReference type="Proteomes" id="UP001382455"/>
    </source>
</evidence>
<evidence type="ECO:0000259" key="2">
    <source>
        <dbReference type="Pfam" id="PF11845"/>
    </source>
</evidence>
<dbReference type="RefSeq" id="WP_336436608.1">
    <property type="nucleotide sequence ID" value="NZ_JBAWKS010000002.1"/>
</dbReference>
<keyword evidence="1" id="KW-0732">Signal</keyword>
<feature type="domain" description="Tll0287-like" evidence="2">
    <location>
        <begin position="29"/>
        <end position="194"/>
    </location>
</feature>
<proteinExistence type="predicted"/>
<dbReference type="Pfam" id="PF11845">
    <property type="entry name" value="Tll0287-like"/>
    <property type="match status" value="1"/>
</dbReference>
<gene>
    <name evidence="3" type="ORF">WAE96_18470</name>
</gene>
<evidence type="ECO:0000313" key="3">
    <source>
        <dbReference type="EMBL" id="MEI4551668.1"/>
    </source>
</evidence>
<name>A0ABU8EZN6_9GAMM</name>
<dbReference type="InterPro" id="IPR021796">
    <property type="entry name" value="Tll0287-like_dom"/>
</dbReference>
<accession>A0ABU8EZN6</accession>